<dbReference type="InterPro" id="IPR027417">
    <property type="entry name" value="P-loop_NTPase"/>
</dbReference>
<dbReference type="Pfam" id="PF00005">
    <property type="entry name" value="ABC_tran"/>
    <property type="match status" value="1"/>
</dbReference>
<dbReference type="InterPro" id="IPR050763">
    <property type="entry name" value="ABC_transporter_ATP-binding"/>
</dbReference>
<dbReference type="STRING" id="1130080.SAMN04488113_12718"/>
<dbReference type="Proteomes" id="UP000198564">
    <property type="component" value="Unassembled WGS sequence"/>
</dbReference>
<evidence type="ECO:0000256" key="2">
    <source>
        <dbReference type="ARBA" id="ARBA00022448"/>
    </source>
</evidence>
<dbReference type="InterPro" id="IPR003439">
    <property type="entry name" value="ABC_transporter-like_ATP-bd"/>
</dbReference>
<protein>
    <submittedName>
        <fullName evidence="6">ABC transporter</fullName>
    </submittedName>
</protein>
<feature type="domain" description="ABC transporter" evidence="5">
    <location>
        <begin position="18"/>
        <end position="61"/>
    </location>
</feature>
<keyword evidence="3" id="KW-0547">Nucleotide-binding</keyword>
<proteinExistence type="inferred from homology"/>
<evidence type="ECO:0000256" key="3">
    <source>
        <dbReference type="ARBA" id="ARBA00022741"/>
    </source>
</evidence>
<dbReference type="SUPFAM" id="SSF52540">
    <property type="entry name" value="P-loop containing nucleoside triphosphate hydrolases"/>
    <property type="match status" value="1"/>
</dbReference>
<keyword evidence="4" id="KW-0067">ATP-binding</keyword>
<name>A0A1H6UBA7_9LACT</name>
<evidence type="ECO:0000313" key="6">
    <source>
        <dbReference type="EMBL" id="SEI86917.1"/>
    </source>
</evidence>
<evidence type="ECO:0000256" key="1">
    <source>
        <dbReference type="ARBA" id="ARBA00005417"/>
    </source>
</evidence>
<dbReference type="PANTHER" id="PTHR42711">
    <property type="entry name" value="ABC TRANSPORTER ATP-BINDING PROTEIN"/>
    <property type="match status" value="1"/>
</dbReference>
<dbReference type="GO" id="GO:0016887">
    <property type="term" value="F:ATP hydrolysis activity"/>
    <property type="evidence" value="ECO:0007669"/>
    <property type="project" value="InterPro"/>
</dbReference>
<dbReference type="PANTHER" id="PTHR42711:SF5">
    <property type="entry name" value="ABC TRANSPORTER ATP-BINDING PROTEIN NATA"/>
    <property type="match status" value="1"/>
</dbReference>
<sequence>MLKVENISKSFEGHFANKDISFDISEGKTLGIIGQNGSGKTTIFRIILGFLDQDSGVIKWGKPFDKKIFLVK</sequence>
<dbReference type="AlphaFoldDB" id="A0A1H6UBA7"/>
<accession>A0A1H6UBA7</accession>
<keyword evidence="2" id="KW-0813">Transport</keyword>
<keyword evidence="7" id="KW-1185">Reference proteome</keyword>
<dbReference type="Gene3D" id="3.40.50.300">
    <property type="entry name" value="P-loop containing nucleotide triphosphate hydrolases"/>
    <property type="match status" value="1"/>
</dbReference>
<organism evidence="6 7">
    <name type="scientific">Alkalibacterium gilvum</name>
    <dbReference type="NCBI Taxonomy" id="1130080"/>
    <lineage>
        <taxon>Bacteria</taxon>
        <taxon>Bacillati</taxon>
        <taxon>Bacillota</taxon>
        <taxon>Bacilli</taxon>
        <taxon>Lactobacillales</taxon>
        <taxon>Carnobacteriaceae</taxon>
        <taxon>Alkalibacterium</taxon>
    </lineage>
</organism>
<dbReference type="GO" id="GO:0005524">
    <property type="term" value="F:ATP binding"/>
    <property type="evidence" value="ECO:0007669"/>
    <property type="project" value="UniProtKB-KW"/>
</dbReference>
<gene>
    <name evidence="6" type="ORF">SAMN04488113_12718</name>
</gene>
<evidence type="ECO:0000259" key="5">
    <source>
        <dbReference type="Pfam" id="PF00005"/>
    </source>
</evidence>
<reference evidence="7" key="1">
    <citation type="submission" date="2016-10" db="EMBL/GenBank/DDBJ databases">
        <authorList>
            <person name="Varghese N."/>
            <person name="Submissions S."/>
        </authorList>
    </citation>
    <scope>NUCLEOTIDE SEQUENCE [LARGE SCALE GENOMIC DNA]</scope>
    <source>
        <strain evidence="7">DSM 25751</strain>
    </source>
</reference>
<evidence type="ECO:0000256" key="4">
    <source>
        <dbReference type="ARBA" id="ARBA00022840"/>
    </source>
</evidence>
<dbReference type="EMBL" id="FNYW01000027">
    <property type="protein sequence ID" value="SEI86917.1"/>
    <property type="molecule type" value="Genomic_DNA"/>
</dbReference>
<evidence type="ECO:0000313" key="7">
    <source>
        <dbReference type="Proteomes" id="UP000198564"/>
    </source>
</evidence>
<comment type="similarity">
    <text evidence="1">Belongs to the ABC transporter superfamily.</text>
</comment>